<reference evidence="2 3" key="1">
    <citation type="submission" date="2016-03" db="EMBL/GenBank/DDBJ databases">
        <title>Comparative genomics of human isolates of Fusobacterium necrophorum.</title>
        <authorList>
            <person name="Jensen A."/>
            <person name="Bank S."/>
            <person name="Andersen P.S."/>
            <person name="Kristensen L.H."/>
            <person name="Prag J."/>
        </authorList>
    </citation>
    <scope>NUCLEOTIDE SEQUENCE [LARGE SCALE GENOMIC DNA]</scope>
    <source>
        <strain evidence="2 3">LS_1264</strain>
    </source>
</reference>
<accession>A0A162J5V6</accession>
<organism evidence="2 3">
    <name type="scientific">Fusobacterium necrophorum subsp. funduliforme</name>
    <dbReference type="NCBI Taxonomy" id="143387"/>
    <lineage>
        <taxon>Bacteria</taxon>
        <taxon>Fusobacteriati</taxon>
        <taxon>Fusobacteriota</taxon>
        <taxon>Fusobacteriia</taxon>
        <taxon>Fusobacteriales</taxon>
        <taxon>Fusobacteriaceae</taxon>
        <taxon>Fusobacterium</taxon>
    </lineage>
</organism>
<dbReference type="Proteomes" id="UP000075816">
    <property type="component" value="Unassembled WGS sequence"/>
</dbReference>
<dbReference type="AlphaFoldDB" id="A0A162J5V6"/>
<evidence type="ECO:0000259" key="1">
    <source>
        <dbReference type="PROSITE" id="PS51750"/>
    </source>
</evidence>
<sequence>MNEIMILNKTQVLGKEFTIYGTMEEPLFLASDIAKWLEHSNTTIMIRNIDDDEKTTIKLPTKHCLEGLQENTEYTFLTENGLYEVLMLSRKPIAKEFKSRIKRILKEMRLGKKVIVNTEDFNLTFLQGMLDSQKMLVEAHNKTQLKIEELETKVNSEITLTNCQAYQLQKLIKRTVMEKISSGEVVEEKKKEAFRELHRELKSKFGIPSYRDLNKIDYEKATEIIKHWFPSFILRKEELNNK</sequence>
<name>A0A162J5V6_9FUSO</name>
<gene>
    <name evidence="2" type="ORF">A2J07_00215</name>
</gene>
<dbReference type="Pfam" id="PF10552">
    <property type="entry name" value="ORF6C"/>
    <property type="match status" value="1"/>
</dbReference>
<proteinExistence type="predicted"/>
<comment type="caution">
    <text evidence="2">The sequence shown here is derived from an EMBL/GenBank/DDBJ whole genome shotgun (WGS) entry which is preliminary data.</text>
</comment>
<dbReference type="PROSITE" id="PS51750">
    <property type="entry name" value="BRO_N"/>
    <property type="match status" value="1"/>
</dbReference>
<dbReference type="InterPro" id="IPR018878">
    <property type="entry name" value="ORF6C_dom"/>
</dbReference>
<evidence type="ECO:0000313" key="3">
    <source>
        <dbReference type="Proteomes" id="UP000075816"/>
    </source>
</evidence>
<dbReference type="Pfam" id="PF02498">
    <property type="entry name" value="Bro-N"/>
    <property type="match status" value="1"/>
</dbReference>
<dbReference type="RefSeq" id="WP_062680638.1">
    <property type="nucleotide sequence ID" value="NZ_CAXOUF010000029.1"/>
</dbReference>
<dbReference type="EMBL" id="LVEA01000001">
    <property type="protein sequence ID" value="KYL05191.1"/>
    <property type="molecule type" value="Genomic_DNA"/>
</dbReference>
<protein>
    <recommendedName>
        <fullName evidence="1">Bro-N domain-containing protein</fullName>
    </recommendedName>
</protein>
<dbReference type="InterPro" id="IPR003497">
    <property type="entry name" value="BRO_N_domain"/>
</dbReference>
<feature type="domain" description="Bro-N" evidence="1">
    <location>
        <begin position="7"/>
        <end position="112"/>
    </location>
</feature>
<evidence type="ECO:0000313" key="2">
    <source>
        <dbReference type="EMBL" id="KYL05191.1"/>
    </source>
</evidence>
<dbReference type="SMART" id="SM01040">
    <property type="entry name" value="Bro-N"/>
    <property type="match status" value="1"/>
</dbReference>